<dbReference type="InterPro" id="IPR052782">
    <property type="entry name" value="Oocyte-zygote_transition_reg"/>
</dbReference>
<feature type="domain" description="Tyrosine-protein phosphatase" evidence="1">
    <location>
        <begin position="1"/>
        <end position="218"/>
    </location>
</feature>
<dbReference type="EMBL" id="UYWY01003355">
    <property type="protein sequence ID" value="VDM28665.1"/>
    <property type="molecule type" value="Genomic_DNA"/>
</dbReference>
<sequence>MPPFNGDFIHANWISSEFLSRKFICAQGPMENTIVDFWRMIWQEHIELIIMLCKLVEDGKEKCAPYWPSKAGEKKNFSGFTITSTKGATIDLFLLVLQIESRDEVTLTILSLTYSEETRRLRHFQWTSWPDCDAPRHLITPYTLHGISRTVEGPTVVHCSAGIGRSGTFIMLEIVYRCLRAGNITSVYSLLLQLRSQRAGSVQTFDQFLYIFYATIQRLINRGAVDSTTVTSSSFNYYF</sequence>
<dbReference type="WBParaSite" id="TCNE_0000294801-mRNA-1">
    <property type="protein sequence ID" value="TCNE_0000294801-mRNA-1"/>
    <property type="gene ID" value="TCNE_0000294801"/>
</dbReference>
<dbReference type="PRINTS" id="PR00700">
    <property type="entry name" value="PRTYPHPHTASE"/>
</dbReference>
<dbReference type="Proteomes" id="UP000050794">
    <property type="component" value="Unassembled WGS sequence"/>
</dbReference>
<dbReference type="PROSITE" id="PS50056">
    <property type="entry name" value="TYR_PHOSPHATASE_2"/>
    <property type="match status" value="1"/>
</dbReference>
<dbReference type="InterPro" id="IPR000242">
    <property type="entry name" value="PTP_cat"/>
</dbReference>
<proteinExistence type="predicted"/>
<name>A0A183U378_TOXCA</name>
<dbReference type="InterPro" id="IPR029021">
    <property type="entry name" value="Prot-tyrosine_phosphatase-like"/>
</dbReference>
<evidence type="ECO:0000313" key="4">
    <source>
        <dbReference type="Proteomes" id="UP000050794"/>
    </source>
</evidence>
<reference evidence="3 4" key="2">
    <citation type="submission" date="2018-11" db="EMBL/GenBank/DDBJ databases">
        <authorList>
            <consortium name="Pathogen Informatics"/>
        </authorList>
    </citation>
    <scope>NUCLEOTIDE SEQUENCE [LARGE SCALE GENOMIC DNA]</scope>
</reference>
<keyword evidence="4" id="KW-1185">Reference proteome</keyword>
<evidence type="ECO:0000313" key="3">
    <source>
        <dbReference type="EMBL" id="VDM28665.1"/>
    </source>
</evidence>
<gene>
    <name evidence="3" type="ORF">TCNE_LOCUS2948</name>
</gene>
<protein>
    <submittedName>
        <fullName evidence="5">Protein-tyrosine phosphatase</fullName>
    </submittedName>
</protein>
<dbReference type="Pfam" id="PF00102">
    <property type="entry name" value="Y_phosphatase"/>
    <property type="match status" value="1"/>
</dbReference>
<evidence type="ECO:0000259" key="1">
    <source>
        <dbReference type="PROSITE" id="PS50055"/>
    </source>
</evidence>
<reference evidence="5" key="1">
    <citation type="submission" date="2016-06" db="UniProtKB">
        <authorList>
            <consortium name="WormBaseParasite"/>
        </authorList>
    </citation>
    <scope>IDENTIFICATION</scope>
</reference>
<dbReference type="PANTHER" id="PTHR46163">
    <property type="entry name" value="TYROSINE-PROTEIN PHOSPHATASE-RELATED"/>
    <property type="match status" value="1"/>
</dbReference>
<dbReference type="GO" id="GO:0004725">
    <property type="term" value="F:protein tyrosine phosphatase activity"/>
    <property type="evidence" value="ECO:0007669"/>
    <property type="project" value="InterPro"/>
</dbReference>
<dbReference type="SMART" id="SM00194">
    <property type="entry name" value="PTPc"/>
    <property type="match status" value="1"/>
</dbReference>
<evidence type="ECO:0000259" key="2">
    <source>
        <dbReference type="PROSITE" id="PS50056"/>
    </source>
</evidence>
<dbReference type="PROSITE" id="PS00383">
    <property type="entry name" value="TYR_PHOSPHATASE_1"/>
    <property type="match status" value="1"/>
</dbReference>
<dbReference type="SMART" id="SM00404">
    <property type="entry name" value="PTPc_motif"/>
    <property type="match status" value="1"/>
</dbReference>
<dbReference type="InterPro" id="IPR000387">
    <property type="entry name" value="Tyr_Pase_dom"/>
</dbReference>
<dbReference type="PROSITE" id="PS50055">
    <property type="entry name" value="TYR_PHOSPHATASE_PTP"/>
    <property type="match status" value="1"/>
</dbReference>
<dbReference type="InterPro" id="IPR016130">
    <property type="entry name" value="Tyr_Pase_AS"/>
</dbReference>
<feature type="domain" description="Tyrosine specific protein phosphatases" evidence="2">
    <location>
        <begin position="153"/>
        <end position="209"/>
    </location>
</feature>
<dbReference type="InterPro" id="IPR003595">
    <property type="entry name" value="Tyr_Pase_cat"/>
</dbReference>
<dbReference type="Gene3D" id="3.90.190.10">
    <property type="entry name" value="Protein tyrosine phosphatase superfamily"/>
    <property type="match status" value="1"/>
</dbReference>
<dbReference type="CDD" id="cd00047">
    <property type="entry name" value="PTPc"/>
    <property type="match status" value="1"/>
</dbReference>
<organism evidence="4 5">
    <name type="scientific">Toxocara canis</name>
    <name type="common">Canine roundworm</name>
    <dbReference type="NCBI Taxonomy" id="6265"/>
    <lineage>
        <taxon>Eukaryota</taxon>
        <taxon>Metazoa</taxon>
        <taxon>Ecdysozoa</taxon>
        <taxon>Nematoda</taxon>
        <taxon>Chromadorea</taxon>
        <taxon>Rhabditida</taxon>
        <taxon>Spirurina</taxon>
        <taxon>Ascaridomorpha</taxon>
        <taxon>Ascaridoidea</taxon>
        <taxon>Toxocaridae</taxon>
        <taxon>Toxocara</taxon>
    </lineage>
</organism>
<evidence type="ECO:0000313" key="5">
    <source>
        <dbReference type="WBParaSite" id="TCNE_0000294801-mRNA-1"/>
    </source>
</evidence>
<dbReference type="SUPFAM" id="SSF52799">
    <property type="entry name" value="(Phosphotyrosine protein) phosphatases II"/>
    <property type="match status" value="1"/>
</dbReference>
<dbReference type="AlphaFoldDB" id="A0A183U378"/>
<accession>A0A183U378</accession>